<comment type="caution">
    <text evidence="1">The sequence shown here is derived from an EMBL/GenBank/DDBJ whole genome shotgun (WGS) entry which is preliminary data.</text>
</comment>
<dbReference type="EMBL" id="CM055750">
    <property type="protein sequence ID" value="KAJ7994144.1"/>
    <property type="molecule type" value="Genomic_DNA"/>
</dbReference>
<accession>A0ACC2FRW8</accession>
<evidence type="ECO:0000313" key="2">
    <source>
        <dbReference type="Proteomes" id="UP001157502"/>
    </source>
</evidence>
<proteinExistence type="predicted"/>
<gene>
    <name evidence="1" type="ORF">DPEC_G00262860</name>
</gene>
<evidence type="ECO:0000313" key="1">
    <source>
        <dbReference type="EMBL" id="KAJ7994144.1"/>
    </source>
</evidence>
<protein>
    <submittedName>
        <fullName evidence="1">Uncharacterized protein</fullName>
    </submittedName>
</protein>
<dbReference type="Proteomes" id="UP001157502">
    <property type="component" value="Chromosome 23"/>
</dbReference>
<name>A0ACC2FRW8_DALPE</name>
<reference evidence="1" key="1">
    <citation type="submission" date="2021-05" db="EMBL/GenBank/DDBJ databases">
        <authorList>
            <person name="Pan Q."/>
            <person name="Jouanno E."/>
            <person name="Zahm M."/>
            <person name="Klopp C."/>
            <person name="Cabau C."/>
            <person name="Louis A."/>
            <person name="Berthelot C."/>
            <person name="Parey E."/>
            <person name="Roest Crollius H."/>
            <person name="Montfort J."/>
            <person name="Robinson-Rechavi M."/>
            <person name="Bouchez O."/>
            <person name="Lampietro C."/>
            <person name="Lopez Roques C."/>
            <person name="Donnadieu C."/>
            <person name="Postlethwait J."/>
            <person name="Bobe J."/>
            <person name="Dillon D."/>
            <person name="Chandos A."/>
            <person name="von Hippel F."/>
            <person name="Guiguen Y."/>
        </authorList>
    </citation>
    <scope>NUCLEOTIDE SEQUENCE</scope>
    <source>
        <strain evidence="1">YG-Jan2019</strain>
    </source>
</reference>
<sequence>MELFEIILVTTFVIFIQVYAEDAQPMPSKHPGLQVLATASHYWPLDVVDGIQGLSDQIGNRTGHVNGTNITLQIHNHTVLPPHNYSSSVYTNDSAYTNISATVDIVEGMVNQGIYLNGDNGGTFLHFGNYQNSCISDPTLCGPEGITFSFFWKNQEAQSRFAIASGGKVISNGFSVYTNAYAGYVEFYTRGNSKRWKANISIPGPYWTHILFTWTWSDGLNIYINGTFSTSDPTGNMSEDYGDSHHDLVIGTGIGNYKHYVTGAFDEFIIWERALSPEEILVYYTHTIGLAMPYSTTENVPEEVSSTTQTLGVTGVSYSVIRQPNLVSHGSQDPMPMPMPMLGFLESLPFSMPNRTISKDTADNLTQAFLKSVEEVLSSQVTLDVQQDSPPVVSGLIETVDKVMEQLVSNLESSPRTHSLFSLGGKSFVADYSLMKMPQNYKHQHYRFPTEGKNYISVPGEAFTMKSFRLDIVHHVVAQTTIVGLFYHNMHNYYRGINPLRTRISEAAVFRDHKIQMASFLISLKVEPLPELSVNLSGSPLIKIVLTHVLTRDQQGQALNQSNSVFLYCAFLDYRSLQKQTFYWPSFVTISKEGVWSNEGCVRSGGNMSYSVCLCNHLTNFAILMQVVPTELTKAHQVALSTISYIGCSISIFCLTITLVTFAILSSVSTMRNQRYHIHANLSFAILVAQILLIISFHFSPGSLPCKVMAVLLHFFFLSVFAWMLVEGLHLYSMVIKVFGSEGSKHLYYYGIGWGSPLLICAVSMTSALNSYGEVGNCWLSLKNGAIWAFVAPALFVIVVNIVILISVTRIISRISSENYKVHGDANSVKLTAKAVAVLLPILGISWIFGVLAINDQSLMFQYMFAIFNSSQGLFIFLFHCLLNSEVRAAFKHKTKVWSLTSSSIRNIHVKPFNSDIMNGNRGGMSPTKMNTWDKSTNSANRMDLSAV</sequence>
<keyword evidence="2" id="KW-1185">Reference proteome</keyword>
<organism evidence="1 2">
    <name type="scientific">Dallia pectoralis</name>
    <name type="common">Alaska blackfish</name>
    <dbReference type="NCBI Taxonomy" id="75939"/>
    <lineage>
        <taxon>Eukaryota</taxon>
        <taxon>Metazoa</taxon>
        <taxon>Chordata</taxon>
        <taxon>Craniata</taxon>
        <taxon>Vertebrata</taxon>
        <taxon>Euteleostomi</taxon>
        <taxon>Actinopterygii</taxon>
        <taxon>Neopterygii</taxon>
        <taxon>Teleostei</taxon>
        <taxon>Protacanthopterygii</taxon>
        <taxon>Esociformes</taxon>
        <taxon>Umbridae</taxon>
        <taxon>Dallia</taxon>
    </lineage>
</organism>